<dbReference type="Proteomes" id="UP000600877">
    <property type="component" value="Unassembled WGS sequence"/>
</dbReference>
<proteinExistence type="predicted"/>
<accession>A0ABQ2YNT0</accession>
<sequence length="50" mass="5958">MKNPRQNQLPYELAFYGYEATSELRQAELRQWTLYLPDLLPSLLQSIDKD</sequence>
<evidence type="ECO:0000313" key="2">
    <source>
        <dbReference type="Proteomes" id="UP000600877"/>
    </source>
</evidence>
<keyword evidence="2" id="KW-1185">Reference proteome</keyword>
<evidence type="ECO:0000313" key="1">
    <source>
        <dbReference type="EMBL" id="GGX90460.1"/>
    </source>
</evidence>
<reference evidence="2" key="1">
    <citation type="journal article" date="2019" name="Int. J. Syst. Evol. Microbiol.">
        <title>The Global Catalogue of Microorganisms (GCM) 10K type strain sequencing project: providing services to taxonomists for standard genome sequencing and annotation.</title>
        <authorList>
            <consortium name="The Broad Institute Genomics Platform"/>
            <consortium name="The Broad Institute Genome Sequencing Center for Infectious Disease"/>
            <person name="Wu L."/>
            <person name="Ma J."/>
        </authorList>
    </citation>
    <scope>NUCLEOTIDE SEQUENCE [LARGE SCALE GENOMIC DNA]</scope>
    <source>
        <strain evidence="2">KCTC 32041</strain>
    </source>
</reference>
<name>A0ABQ2YNT0_9NEIS</name>
<dbReference type="RefSeq" id="WP_189373778.1">
    <property type="nucleotide sequence ID" value="NZ_BMYW01000005.1"/>
</dbReference>
<protein>
    <submittedName>
        <fullName evidence="1">Uncharacterized protein</fullName>
    </submittedName>
</protein>
<gene>
    <name evidence="1" type="ORF">GCM10011290_17720</name>
</gene>
<comment type="caution">
    <text evidence="1">The sequence shown here is derived from an EMBL/GenBank/DDBJ whole genome shotgun (WGS) entry which is preliminary data.</text>
</comment>
<dbReference type="EMBL" id="BMYW01000005">
    <property type="protein sequence ID" value="GGX90460.1"/>
    <property type="molecule type" value="Genomic_DNA"/>
</dbReference>
<organism evidence="1 2">
    <name type="scientific">Vogesella alkaliphila</name>
    <dbReference type="NCBI Taxonomy" id="1193621"/>
    <lineage>
        <taxon>Bacteria</taxon>
        <taxon>Pseudomonadati</taxon>
        <taxon>Pseudomonadota</taxon>
        <taxon>Betaproteobacteria</taxon>
        <taxon>Neisseriales</taxon>
        <taxon>Chromobacteriaceae</taxon>
        <taxon>Vogesella</taxon>
    </lineage>
</organism>